<proteinExistence type="predicted"/>
<organism evidence="1 2">
    <name type="scientific">Pedobacter soli</name>
    <dbReference type="NCBI Taxonomy" id="390242"/>
    <lineage>
        <taxon>Bacteria</taxon>
        <taxon>Pseudomonadati</taxon>
        <taxon>Bacteroidota</taxon>
        <taxon>Sphingobacteriia</taxon>
        <taxon>Sphingobacteriales</taxon>
        <taxon>Sphingobacteriaceae</taxon>
        <taxon>Pedobacter</taxon>
    </lineage>
</organism>
<keyword evidence="2" id="KW-1185">Reference proteome</keyword>
<evidence type="ECO:0000313" key="2">
    <source>
        <dbReference type="Proteomes" id="UP000199455"/>
    </source>
</evidence>
<dbReference type="STRING" id="390242.SAMN04488024_108187"/>
<sequence length="283" mass="33183">MQFLELKNFLDSKVAQYNRPDFIANDPVCIPHLFEQKQDIEIAGFFAAVLAWGQRKTIINKCRELLNRMDNAPYDFVLNHSDNDLKRLLNFKHRTFNDTDLLYFISFFKMHYSHFESLEQAFIPKQEIFLDAYLEVADGVGKTFNASEVCLTGQLQVSIEQCLNYFRAYFFSLDDFPHRTKKHISSPKQKSTCKRLNMFLRWMVRADDKGVDFGIWNTLKPKDLICPCDVHVDRVGRLLGLINRKQTDWLTAVELTNHLKEFDPLDPVKYDFALFGLGVEKEF</sequence>
<name>A0A1G6Y7I1_9SPHI</name>
<dbReference type="Pfam" id="PF09674">
    <property type="entry name" value="DUF2400"/>
    <property type="match status" value="1"/>
</dbReference>
<dbReference type="RefSeq" id="WP_090771031.1">
    <property type="nucleotide sequence ID" value="NZ_FMZH01000008.1"/>
</dbReference>
<accession>A0A1G6Y7I1</accession>
<gene>
    <name evidence="1" type="ORF">SAMN04488024_108187</name>
</gene>
<dbReference type="EMBL" id="FMZH01000008">
    <property type="protein sequence ID" value="SDD86358.1"/>
    <property type="molecule type" value="Genomic_DNA"/>
</dbReference>
<reference evidence="2" key="1">
    <citation type="submission" date="2016-10" db="EMBL/GenBank/DDBJ databases">
        <authorList>
            <person name="Varghese N."/>
            <person name="Submissions S."/>
        </authorList>
    </citation>
    <scope>NUCLEOTIDE SEQUENCE [LARGE SCALE GENOMIC DNA]</scope>
    <source>
        <strain evidence="2">DSM 18609</strain>
    </source>
</reference>
<evidence type="ECO:0000313" key="1">
    <source>
        <dbReference type="EMBL" id="SDD86358.1"/>
    </source>
</evidence>
<dbReference type="NCBIfam" id="TIGR02757">
    <property type="entry name" value="TIGR02757 family protein"/>
    <property type="match status" value="1"/>
</dbReference>
<protein>
    <submittedName>
        <fullName evidence="1">TIGR02757 family protein</fullName>
    </submittedName>
</protein>
<dbReference type="InterPro" id="IPR014127">
    <property type="entry name" value="CHP02757"/>
</dbReference>
<dbReference type="AlphaFoldDB" id="A0A1G6Y7I1"/>
<dbReference type="Proteomes" id="UP000199455">
    <property type="component" value="Unassembled WGS sequence"/>
</dbReference>